<evidence type="ECO:0000256" key="1">
    <source>
        <dbReference type="SAM" id="MobiDB-lite"/>
    </source>
</evidence>
<sequence>MAQKDAAQKAGREQQILQSPLKRTWTAYDLLTVEPVAKKKSQKRKSKVTEETMQENSEGDRRKRKRTVTMLEDITRKLQNVLVSTESDTTLNEPGIVDSDTADVPKHDILHPKNVLETYIKDIQGAVKKLKVSLWSKTLKPMEAGEGKRHLRVVPREVIQRLERCKTEVIQACEAAATDIGVMPACLEPGSALWDDGSTFKGPKYNKKVRAILTKALRFLRTIKT</sequence>
<comment type="caution">
    <text evidence="2">The sequence shown here is derived from an EMBL/GenBank/DDBJ whole genome shotgun (WGS) entry which is preliminary data.</text>
</comment>
<accession>A0AAV7T5T9</accession>
<proteinExistence type="predicted"/>
<evidence type="ECO:0000313" key="3">
    <source>
        <dbReference type="Proteomes" id="UP001066276"/>
    </source>
</evidence>
<feature type="region of interest" description="Disordered" evidence="1">
    <location>
        <begin position="36"/>
        <end position="66"/>
    </location>
</feature>
<reference evidence="2" key="1">
    <citation type="journal article" date="2022" name="bioRxiv">
        <title>Sequencing and chromosome-scale assembly of the giantPleurodeles waltlgenome.</title>
        <authorList>
            <person name="Brown T."/>
            <person name="Elewa A."/>
            <person name="Iarovenko S."/>
            <person name="Subramanian E."/>
            <person name="Araus A.J."/>
            <person name="Petzold A."/>
            <person name="Susuki M."/>
            <person name="Suzuki K.-i.T."/>
            <person name="Hayashi T."/>
            <person name="Toyoda A."/>
            <person name="Oliveira C."/>
            <person name="Osipova E."/>
            <person name="Leigh N.D."/>
            <person name="Simon A."/>
            <person name="Yun M.H."/>
        </authorList>
    </citation>
    <scope>NUCLEOTIDE SEQUENCE</scope>
    <source>
        <strain evidence="2">20211129_DDA</strain>
        <tissue evidence="2">Liver</tissue>
    </source>
</reference>
<name>A0AAV7T5T9_PLEWA</name>
<dbReference type="EMBL" id="JANPWB010000007">
    <property type="protein sequence ID" value="KAJ1171347.1"/>
    <property type="molecule type" value="Genomic_DNA"/>
</dbReference>
<evidence type="ECO:0000313" key="2">
    <source>
        <dbReference type="EMBL" id="KAJ1171347.1"/>
    </source>
</evidence>
<dbReference type="AlphaFoldDB" id="A0AAV7T5T9"/>
<protein>
    <submittedName>
        <fullName evidence="2">Uncharacterized protein</fullName>
    </submittedName>
</protein>
<dbReference type="Proteomes" id="UP001066276">
    <property type="component" value="Chromosome 4_1"/>
</dbReference>
<keyword evidence="3" id="KW-1185">Reference proteome</keyword>
<organism evidence="2 3">
    <name type="scientific">Pleurodeles waltl</name>
    <name type="common">Iberian ribbed newt</name>
    <dbReference type="NCBI Taxonomy" id="8319"/>
    <lineage>
        <taxon>Eukaryota</taxon>
        <taxon>Metazoa</taxon>
        <taxon>Chordata</taxon>
        <taxon>Craniata</taxon>
        <taxon>Vertebrata</taxon>
        <taxon>Euteleostomi</taxon>
        <taxon>Amphibia</taxon>
        <taxon>Batrachia</taxon>
        <taxon>Caudata</taxon>
        <taxon>Salamandroidea</taxon>
        <taxon>Salamandridae</taxon>
        <taxon>Pleurodelinae</taxon>
        <taxon>Pleurodeles</taxon>
    </lineage>
</organism>
<gene>
    <name evidence="2" type="ORF">NDU88_003210</name>
</gene>